<dbReference type="Proteomes" id="UP000007881">
    <property type="component" value="Chromosome"/>
</dbReference>
<dbReference type="Pfam" id="PF01408">
    <property type="entry name" value="GFO_IDH_MocA"/>
    <property type="match status" value="1"/>
</dbReference>
<dbReference type="EMBL" id="AP012338">
    <property type="protein sequence ID" value="BAM04032.1"/>
    <property type="molecule type" value="Genomic_DNA"/>
</dbReference>
<organism evidence="3 4">
    <name type="scientific">Phycisphaera mikurensis (strain NBRC 102666 / KCTC 22515 / FYK2301M01)</name>
    <dbReference type="NCBI Taxonomy" id="1142394"/>
    <lineage>
        <taxon>Bacteria</taxon>
        <taxon>Pseudomonadati</taxon>
        <taxon>Planctomycetota</taxon>
        <taxon>Phycisphaerae</taxon>
        <taxon>Phycisphaerales</taxon>
        <taxon>Phycisphaeraceae</taxon>
        <taxon>Phycisphaera</taxon>
    </lineage>
</organism>
<evidence type="ECO:0000313" key="3">
    <source>
        <dbReference type="EMBL" id="BAM04032.1"/>
    </source>
</evidence>
<evidence type="ECO:0000259" key="2">
    <source>
        <dbReference type="Pfam" id="PF22725"/>
    </source>
</evidence>
<evidence type="ECO:0000313" key="4">
    <source>
        <dbReference type="Proteomes" id="UP000007881"/>
    </source>
</evidence>
<dbReference type="PANTHER" id="PTHR43377:SF1">
    <property type="entry name" value="BILIVERDIN REDUCTASE A"/>
    <property type="match status" value="1"/>
</dbReference>
<dbReference type="AlphaFoldDB" id="I0IFJ4"/>
<dbReference type="HOGENOM" id="CLU_023194_1_2_0"/>
<proteinExistence type="predicted"/>
<protein>
    <submittedName>
        <fullName evidence="3">Putative oxidoreductase</fullName>
    </submittedName>
</protein>
<feature type="domain" description="GFO/IDH/MocA-like oxidoreductase" evidence="2">
    <location>
        <begin position="132"/>
        <end position="251"/>
    </location>
</feature>
<accession>I0IFJ4</accession>
<dbReference type="RefSeq" id="WP_014437250.1">
    <property type="nucleotide sequence ID" value="NC_017080.1"/>
</dbReference>
<dbReference type="Gene3D" id="3.40.50.720">
    <property type="entry name" value="NAD(P)-binding Rossmann-like Domain"/>
    <property type="match status" value="1"/>
</dbReference>
<dbReference type="Pfam" id="PF22725">
    <property type="entry name" value="GFO_IDH_MocA_C3"/>
    <property type="match status" value="1"/>
</dbReference>
<gene>
    <name evidence="3" type="ordered locus">PSMK_18730</name>
</gene>
<reference evidence="3 4" key="1">
    <citation type="submission" date="2012-02" db="EMBL/GenBank/DDBJ databases">
        <title>Complete genome sequence of Phycisphaera mikurensis NBRC 102666.</title>
        <authorList>
            <person name="Ankai A."/>
            <person name="Hosoyama A."/>
            <person name="Terui Y."/>
            <person name="Sekine M."/>
            <person name="Fukai R."/>
            <person name="Kato Y."/>
            <person name="Nakamura S."/>
            <person name="Yamada-Narita S."/>
            <person name="Kawakoshi A."/>
            <person name="Fukunaga Y."/>
            <person name="Yamazaki S."/>
            <person name="Fujita N."/>
        </authorList>
    </citation>
    <scope>NUCLEOTIDE SEQUENCE [LARGE SCALE GENOMIC DNA]</scope>
    <source>
        <strain evidence="4">NBRC 102666 / KCTC 22515 / FYK2301M01</strain>
    </source>
</reference>
<feature type="domain" description="Gfo/Idh/MocA-like oxidoreductase N-terminal" evidence="1">
    <location>
        <begin position="5"/>
        <end position="121"/>
    </location>
</feature>
<dbReference type="PATRIC" id="fig|1142394.8.peg.1930"/>
<dbReference type="GO" id="GO:0000166">
    <property type="term" value="F:nucleotide binding"/>
    <property type="evidence" value="ECO:0007669"/>
    <property type="project" value="InterPro"/>
</dbReference>
<evidence type="ECO:0000259" key="1">
    <source>
        <dbReference type="Pfam" id="PF01408"/>
    </source>
</evidence>
<dbReference type="PANTHER" id="PTHR43377">
    <property type="entry name" value="BILIVERDIN REDUCTASE A"/>
    <property type="match status" value="1"/>
</dbReference>
<dbReference type="SUPFAM" id="SSF51735">
    <property type="entry name" value="NAD(P)-binding Rossmann-fold domains"/>
    <property type="match status" value="1"/>
</dbReference>
<dbReference type="KEGG" id="phm:PSMK_18730"/>
<dbReference type="OrthoDB" id="9783105at2"/>
<dbReference type="Gene3D" id="3.30.360.10">
    <property type="entry name" value="Dihydrodipicolinate Reductase, domain 2"/>
    <property type="match status" value="1"/>
</dbReference>
<keyword evidence="4" id="KW-1185">Reference proteome</keyword>
<name>I0IFJ4_PHYMF</name>
<dbReference type="InterPro" id="IPR000683">
    <property type="entry name" value="Gfo/Idh/MocA-like_OxRdtase_N"/>
</dbReference>
<dbReference type="eggNOG" id="COG0673">
    <property type="taxonomic scope" value="Bacteria"/>
</dbReference>
<dbReference type="InterPro" id="IPR051450">
    <property type="entry name" value="Gfo/Idh/MocA_Oxidoreductases"/>
</dbReference>
<dbReference type="InterPro" id="IPR036291">
    <property type="entry name" value="NAD(P)-bd_dom_sf"/>
</dbReference>
<dbReference type="SUPFAM" id="SSF55347">
    <property type="entry name" value="Glyceraldehyde-3-phosphate dehydrogenase-like, C-terminal domain"/>
    <property type="match status" value="1"/>
</dbReference>
<dbReference type="InterPro" id="IPR055170">
    <property type="entry name" value="GFO_IDH_MocA-like_dom"/>
</dbReference>
<sequence>MSRPFRMAIVGAGRIASDYAAALDGIEDAVLAAVVDVNPDAAAALAGPAGAATFGGVQEMLAAGGCDGALVSAPPALHPALVAELLEADVPVLCEKPLCITSAEAQELCDLARDRDVVFTMATKFRFVDDVAEAKRLILDGRIGEVLLFENAFTGRVDMTGRWNADRAVSGGGVLIDNGTHSVDLIRHFLGPIDSVQAIEGKRMQDVDVEDSVTVFCRSRSGAMCTVDLSWSLNKELSTYLSIYGSEGALRLGWKGGRVKGVGDEDWVGFGTGYSKVAAFRNQVRDFIGAARGEHQAEVSMRDALASVRVIEAAYRSIASNRWQPVRTDGPAPEASPGVAAA</sequence>
<dbReference type="STRING" id="1142394.PSMK_18730"/>